<accession>A0ABT1QLS7</accession>
<name>A0ABT1QLS7_9GAMM</name>
<dbReference type="Gene3D" id="3.40.47.10">
    <property type="match status" value="2"/>
</dbReference>
<dbReference type="PANTHER" id="PTHR11712:SF336">
    <property type="entry name" value="3-OXOACYL-[ACYL-CARRIER-PROTEIN] SYNTHASE, MITOCHONDRIAL"/>
    <property type="match status" value="1"/>
</dbReference>
<comment type="similarity">
    <text evidence="2 4">Belongs to the thiolase-like superfamily. Beta-ketoacyl-ACP synthases family.</text>
</comment>
<comment type="pathway">
    <text evidence="1">Lipid metabolism; fatty acid biosynthesis.</text>
</comment>
<dbReference type="RefSeq" id="WP_255910680.1">
    <property type="nucleotide sequence ID" value="NZ_JANFQO010000002.1"/>
</dbReference>
<reference evidence="6" key="1">
    <citation type="submission" date="2022-07" db="EMBL/GenBank/DDBJ databases">
        <title>Tahibacter sp., a new gammaproteobacterium isolated from the silt sample collected at pig farm.</title>
        <authorList>
            <person name="Chen H."/>
        </authorList>
    </citation>
    <scope>NUCLEOTIDE SEQUENCE</scope>
    <source>
        <strain evidence="6">P2K</strain>
    </source>
</reference>
<dbReference type="InterPro" id="IPR020841">
    <property type="entry name" value="PKS_Beta-ketoAc_synthase_dom"/>
</dbReference>
<comment type="caution">
    <text evidence="6">The sequence shown here is derived from an EMBL/GenBank/DDBJ whole genome shotgun (WGS) entry which is preliminary data.</text>
</comment>
<dbReference type="Pfam" id="PF02801">
    <property type="entry name" value="Ketoacyl-synt_C"/>
    <property type="match status" value="1"/>
</dbReference>
<proteinExistence type="inferred from homology"/>
<dbReference type="EMBL" id="JANFQO010000002">
    <property type="protein sequence ID" value="MCQ4163479.1"/>
    <property type="molecule type" value="Genomic_DNA"/>
</dbReference>
<evidence type="ECO:0000256" key="3">
    <source>
        <dbReference type="ARBA" id="ARBA00022679"/>
    </source>
</evidence>
<dbReference type="InterPro" id="IPR014030">
    <property type="entry name" value="Ketoacyl_synth_N"/>
</dbReference>
<keyword evidence="7" id="KW-1185">Reference proteome</keyword>
<evidence type="ECO:0000313" key="6">
    <source>
        <dbReference type="EMBL" id="MCQ4163479.1"/>
    </source>
</evidence>
<dbReference type="InterPro" id="IPR000794">
    <property type="entry name" value="Beta-ketoacyl_synthase"/>
</dbReference>
<evidence type="ECO:0000313" key="7">
    <source>
        <dbReference type="Proteomes" id="UP001165498"/>
    </source>
</evidence>
<dbReference type="SUPFAM" id="SSF53901">
    <property type="entry name" value="Thiolase-like"/>
    <property type="match status" value="2"/>
</dbReference>
<dbReference type="Pfam" id="PF00109">
    <property type="entry name" value="ketoacyl-synt"/>
    <property type="match status" value="1"/>
</dbReference>
<organism evidence="6 7">
    <name type="scientific">Tahibacter harae</name>
    <dbReference type="NCBI Taxonomy" id="2963937"/>
    <lineage>
        <taxon>Bacteria</taxon>
        <taxon>Pseudomonadati</taxon>
        <taxon>Pseudomonadota</taxon>
        <taxon>Gammaproteobacteria</taxon>
        <taxon>Lysobacterales</taxon>
        <taxon>Rhodanobacteraceae</taxon>
        <taxon>Tahibacter</taxon>
    </lineage>
</organism>
<dbReference type="CDD" id="cd00834">
    <property type="entry name" value="KAS_I_II"/>
    <property type="match status" value="1"/>
</dbReference>
<dbReference type="InterPro" id="IPR014031">
    <property type="entry name" value="Ketoacyl_synth_C"/>
</dbReference>
<dbReference type="PROSITE" id="PS52004">
    <property type="entry name" value="KS3_2"/>
    <property type="match status" value="1"/>
</dbReference>
<dbReference type="InterPro" id="IPR016039">
    <property type="entry name" value="Thiolase-like"/>
</dbReference>
<dbReference type="NCBIfam" id="NF005490">
    <property type="entry name" value="PRK07103.1"/>
    <property type="match status" value="1"/>
</dbReference>
<protein>
    <recommendedName>
        <fullName evidence="5">Ketosynthase family 3 (KS3) domain-containing protein</fullName>
    </recommendedName>
</protein>
<feature type="domain" description="Ketosynthase family 3 (KS3)" evidence="5">
    <location>
        <begin position="1"/>
        <end position="406"/>
    </location>
</feature>
<gene>
    <name evidence="6" type="ORF">NM961_02025</name>
</gene>
<dbReference type="SMART" id="SM00825">
    <property type="entry name" value="PKS_KS"/>
    <property type="match status" value="1"/>
</dbReference>
<evidence type="ECO:0000256" key="2">
    <source>
        <dbReference type="ARBA" id="ARBA00008467"/>
    </source>
</evidence>
<sequence>MPELVISALGVTSAIGQGKAAFAEALFAGRHAFGRLQRPGRSEPGDDSACFLGAEIADLSLPPRLPARSARTASLAAQVAAATLQEAWDEARLDQVDAGRIGLVVGGSNMQQRELVRLQAEFAGRAQYLRPSYATSFLDTDICGLCTELFGIRGFACTLGAASASGQIALIQAAQAVAAGQADACIALGALMDLSYWECQALRSAGAMGSDVFAGEPAQACRPFDRRRDGFIYGENCAALVVETAASARARGLEPYAHIAGCAWVMDANRSTNPSHEGELRALRQALGQAGVDAAMIDYVNPHGTGSPLGDETELRAICDAGLAAASINATKSITGHGLTAAGAVELAAVALQLRAGRLHPTRNLDDPVAPGLNWVGAQARQQSVRWAVSLSMGFGGFNSAVCLRHPQA</sequence>
<dbReference type="Proteomes" id="UP001165498">
    <property type="component" value="Unassembled WGS sequence"/>
</dbReference>
<evidence type="ECO:0000256" key="1">
    <source>
        <dbReference type="ARBA" id="ARBA00005194"/>
    </source>
</evidence>
<evidence type="ECO:0000256" key="4">
    <source>
        <dbReference type="RuleBase" id="RU003694"/>
    </source>
</evidence>
<evidence type="ECO:0000259" key="5">
    <source>
        <dbReference type="PROSITE" id="PS52004"/>
    </source>
</evidence>
<keyword evidence="3 4" id="KW-0808">Transferase</keyword>
<dbReference type="PANTHER" id="PTHR11712">
    <property type="entry name" value="POLYKETIDE SYNTHASE-RELATED"/>
    <property type="match status" value="1"/>
</dbReference>